<comment type="caution">
    <text evidence="2">The sequence shown here is derived from an EMBL/GenBank/DDBJ whole genome shotgun (WGS) entry which is preliminary data.</text>
</comment>
<dbReference type="InterPro" id="IPR019557">
    <property type="entry name" value="AminoTfrase-like_pln_mobile"/>
</dbReference>
<proteinExistence type="predicted"/>
<keyword evidence="3" id="KW-1185">Reference proteome</keyword>
<accession>A0AA39W262</accession>
<dbReference type="Proteomes" id="UP001168877">
    <property type="component" value="Unassembled WGS sequence"/>
</dbReference>
<dbReference type="PANTHER" id="PTHR46033">
    <property type="entry name" value="PROTEIN MAIN-LIKE 2"/>
    <property type="match status" value="1"/>
</dbReference>
<evidence type="ECO:0000313" key="3">
    <source>
        <dbReference type="Proteomes" id="UP001168877"/>
    </source>
</evidence>
<evidence type="ECO:0000259" key="1">
    <source>
        <dbReference type="Pfam" id="PF10536"/>
    </source>
</evidence>
<organism evidence="2 3">
    <name type="scientific">Acer saccharum</name>
    <name type="common">Sugar maple</name>
    <dbReference type="NCBI Taxonomy" id="4024"/>
    <lineage>
        <taxon>Eukaryota</taxon>
        <taxon>Viridiplantae</taxon>
        <taxon>Streptophyta</taxon>
        <taxon>Embryophyta</taxon>
        <taxon>Tracheophyta</taxon>
        <taxon>Spermatophyta</taxon>
        <taxon>Magnoliopsida</taxon>
        <taxon>eudicotyledons</taxon>
        <taxon>Gunneridae</taxon>
        <taxon>Pentapetalae</taxon>
        <taxon>rosids</taxon>
        <taxon>malvids</taxon>
        <taxon>Sapindales</taxon>
        <taxon>Sapindaceae</taxon>
        <taxon>Hippocastanoideae</taxon>
        <taxon>Acereae</taxon>
        <taxon>Acer</taxon>
    </lineage>
</organism>
<gene>
    <name evidence="2" type="ORF">LWI29_003850</name>
</gene>
<dbReference type="EMBL" id="JAUESC010000003">
    <property type="protein sequence ID" value="KAK0599276.1"/>
    <property type="molecule type" value="Genomic_DNA"/>
</dbReference>
<reference evidence="2" key="2">
    <citation type="submission" date="2023-06" db="EMBL/GenBank/DDBJ databases">
        <authorList>
            <person name="Swenson N.G."/>
            <person name="Wegrzyn J.L."/>
            <person name="Mcevoy S.L."/>
        </authorList>
    </citation>
    <scope>NUCLEOTIDE SEQUENCE</scope>
    <source>
        <strain evidence="2">NS2018</strain>
        <tissue evidence="2">Leaf</tissue>
    </source>
</reference>
<dbReference type="AlphaFoldDB" id="A0AA39W262"/>
<dbReference type="InterPro" id="IPR044824">
    <property type="entry name" value="MAIN-like"/>
</dbReference>
<dbReference type="GO" id="GO:0010073">
    <property type="term" value="P:meristem maintenance"/>
    <property type="evidence" value="ECO:0007669"/>
    <property type="project" value="InterPro"/>
</dbReference>
<sequence length="174" mass="20024">MKSEETLIWFLVFQRTGVLRPKVSFFSWGEATITLEDMIIFGYSVLGSSVLSPLETGELKKTEEKMELTRIEIGRTAGRRVDYNFWKKKFMDSGSEIEHEAFLVFWLSRFVFPVSNAIVKTIFPIAVHLARGTRIALAPAVLAHIYRDLSLLKEKIDALAQLDHFMRMKKTVVH</sequence>
<feature type="domain" description="Aminotransferase-like plant mobile" evidence="1">
    <location>
        <begin position="26"/>
        <end position="155"/>
    </location>
</feature>
<name>A0AA39W262_ACESA</name>
<protein>
    <recommendedName>
        <fullName evidence="1">Aminotransferase-like plant mobile domain-containing protein</fullName>
    </recommendedName>
</protein>
<evidence type="ECO:0000313" key="2">
    <source>
        <dbReference type="EMBL" id="KAK0599276.1"/>
    </source>
</evidence>
<dbReference type="Pfam" id="PF10536">
    <property type="entry name" value="PMD"/>
    <property type="match status" value="1"/>
</dbReference>
<reference evidence="2" key="1">
    <citation type="journal article" date="2022" name="Plant J.">
        <title>Strategies of tolerance reflected in two North American maple genomes.</title>
        <authorList>
            <person name="McEvoy S.L."/>
            <person name="Sezen U.U."/>
            <person name="Trouern-Trend A."/>
            <person name="McMahon S.M."/>
            <person name="Schaberg P.G."/>
            <person name="Yang J."/>
            <person name="Wegrzyn J.L."/>
            <person name="Swenson N.G."/>
        </authorList>
    </citation>
    <scope>NUCLEOTIDE SEQUENCE</scope>
    <source>
        <strain evidence="2">NS2018</strain>
    </source>
</reference>
<dbReference type="PANTHER" id="PTHR46033:SF67">
    <property type="entry name" value="AMINOTRANSFERASE-LIKE, PLANT MOBILE DOMAIN FAMILY PROTEIN"/>
    <property type="match status" value="1"/>
</dbReference>